<reference evidence="1" key="1">
    <citation type="submission" date="2021-10" db="EMBL/GenBank/DDBJ databases">
        <authorList>
            <person name="Piombo E."/>
        </authorList>
    </citation>
    <scope>NUCLEOTIDE SEQUENCE</scope>
</reference>
<dbReference type="OrthoDB" id="4772757at2759"/>
<organism evidence="1 2">
    <name type="scientific">Clonostachys rhizophaga</name>
    <dbReference type="NCBI Taxonomy" id="160324"/>
    <lineage>
        <taxon>Eukaryota</taxon>
        <taxon>Fungi</taxon>
        <taxon>Dikarya</taxon>
        <taxon>Ascomycota</taxon>
        <taxon>Pezizomycotina</taxon>
        <taxon>Sordariomycetes</taxon>
        <taxon>Hypocreomycetidae</taxon>
        <taxon>Hypocreales</taxon>
        <taxon>Bionectriaceae</taxon>
        <taxon>Clonostachys</taxon>
    </lineage>
</organism>
<name>A0A9N9VSY2_9HYPO</name>
<sequence length="368" mass="42607">MPILSLPNELIHLLLINCILVRGVVRGLRLRLVCKRFNECFIPALYDSRILDDISAPHIGRHWWMRNDRYGSSRLWQQYLVARVLRETDPDVGRFVEIRKAAEALCDRINSRIPFEEFVNGLCWLGLERGTNRPGEKRLWIKPNTDLWHIHPSTVDDVPEPPPISKPIISGVMFSNQYFSRTPAIYDFITDNFSFSTDTETDRQKRQRNQIAQYARYGNLAMVRHVSGSSSKIRAGTHGRFGNPLYRACRGCFEDIVDFLLDRDVDHHDEVLTAVTRAGCGGILRKVLKRKITFETDFGPRELLAEIIKREDVPMLQLILEHGYMVTLGRYEEAMEMAVAHGLESMIDCLNELEIVEDPPYFSERYNR</sequence>
<keyword evidence="2" id="KW-1185">Reference proteome</keyword>
<dbReference type="InterPro" id="IPR036770">
    <property type="entry name" value="Ankyrin_rpt-contain_sf"/>
</dbReference>
<evidence type="ECO:0008006" key="3">
    <source>
        <dbReference type="Google" id="ProtNLM"/>
    </source>
</evidence>
<dbReference type="AlphaFoldDB" id="A0A9N9VSY2"/>
<accession>A0A9N9VSY2</accession>
<evidence type="ECO:0000313" key="1">
    <source>
        <dbReference type="EMBL" id="CAH0030866.1"/>
    </source>
</evidence>
<dbReference type="Proteomes" id="UP000696573">
    <property type="component" value="Unassembled WGS sequence"/>
</dbReference>
<gene>
    <name evidence="1" type="ORF">CRHIZ90672A_00009671</name>
</gene>
<dbReference type="Gene3D" id="1.25.40.20">
    <property type="entry name" value="Ankyrin repeat-containing domain"/>
    <property type="match status" value="1"/>
</dbReference>
<protein>
    <recommendedName>
        <fullName evidence="3">F-box domain-containing protein</fullName>
    </recommendedName>
</protein>
<proteinExistence type="predicted"/>
<comment type="caution">
    <text evidence="1">The sequence shown here is derived from an EMBL/GenBank/DDBJ whole genome shotgun (WGS) entry which is preliminary data.</text>
</comment>
<evidence type="ECO:0000313" key="2">
    <source>
        <dbReference type="Proteomes" id="UP000696573"/>
    </source>
</evidence>
<dbReference type="EMBL" id="CABFNQ020000741">
    <property type="protein sequence ID" value="CAH0030866.1"/>
    <property type="molecule type" value="Genomic_DNA"/>
</dbReference>